<gene>
    <name evidence="1" type="ORF">M422DRAFT_52422</name>
</gene>
<dbReference type="HOGENOM" id="CLU_1908020_0_0_1"/>
<name>A0A0C9UW49_SPHS4</name>
<reference evidence="1 2" key="1">
    <citation type="submission" date="2014-06" db="EMBL/GenBank/DDBJ databases">
        <title>Evolutionary Origins and Diversification of the Mycorrhizal Mutualists.</title>
        <authorList>
            <consortium name="DOE Joint Genome Institute"/>
            <consortium name="Mycorrhizal Genomics Consortium"/>
            <person name="Kohler A."/>
            <person name="Kuo A."/>
            <person name="Nagy L.G."/>
            <person name="Floudas D."/>
            <person name="Copeland A."/>
            <person name="Barry K.W."/>
            <person name="Cichocki N."/>
            <person name="Veneault-Fourrey C."/>
            <person name="LaButti K."/>
            <person name="Lindquist E.A."/>
            <person name="Lipzen A."/>
            <person name="Lundell T."/>
            <person name="Morin E."/>
            <person name="Murat C."/>
            <person name="Riley R."/>
            <person name="Ohm R."/>
            <person name="Sun H."/>
            <person name="Tunlid A."/>
            <person name="Henrissat B."/>
            <person name="Grigoriev I.V."/>
            <person name="Hibbett D.S."/>
            <person name="Martin F."/>
        </authorList>
    </citation>
    <scope>NUCLEOTIDE SEQUENCE [LARGE SCALE GENOMIC DNA]</scope>
    <source>
        <strain evidence="1 2">SS14</strain>
    </source>
</reference>
<keyword evidence="2" id="KW-1185">Reference proteome</keyword>
<accession>A0A0C9UW49</accession>
<evidence type="ECO:0000313" key="2">
    <source>
        <dbReference type="Proteomes" id="UP000054279"/>
    </source>
</evidence>
<dbReference type="AlphaFoldDB" id="A0A0C9UW49"/>
<sequence>MSAVSTAAGKGPLSVVPTKQFGLKMLRFPYDSDSLLHGQMHMWVQTKSARLLHLPLDNDWHNYEWCTPEQAYLKSGDWVKAGDWIIWGENKIPRSIWLGCISEILQMNRTPKAQDNRPGTEIPVTAYLILPMV</sequence>
<dbReference type="EMBL" id="KN837212">
    <property type="protein sequence ID" value="KIJ33477.1"/>
    <property type="molecule type" value="Genomic_DNA"/>
</dbReference>
<protein>
    <submittedName>
        <fullName evidence="1">Uncharacterized protein</fullName>
    </submittedName>
</protein>
<dbReference type="Proteomes" id="UP000054279">
    <property type="component" value="Unassembled WGS sequence"/>
</dbReference>
<evidence type="ECO:0000313" key="1">
    <source>
        <dbReference type="EMBL" id="KIJ33477.1"/>
    </source>
</evidence>
<proteinExistence type="predicted"/>
<organism evidence="1 2">
    <name type="scientific">Sphaerobolus stellatus (strain SS14)</name>
    <dbReference type="NCBI Taxonomy" id="990650"/>
    <lineage>
        <taxon>Eukaryota</taxon>
        <taxon>Fungi</taxon>
        <taxon>Dikarya</taxon>
        <taxon>Basidiomycota</taxon>
        <taxon>Agaricomycotina</taxon>
        <taxon>Agaricomycetes</taxon>
        <taxon>Phallomycetidae</taxon>
        <taxon>Geastrales</taxon>
        <taxon>Sphaerobolaceae</taxon>
        <taxon>Sphaerobolus</taxon>
    </lineage>
</organism>